<feature type="region of interest" description="Disordered" evidence="1">
    <location>
        <begin position="1"/>
        <end position="38"/>
    </location>
</feature>
<protein>
    <submittedName>
        <fullName evidence="2">Uncharacterized protein</fullName>
    </submittedName>
</protein>
<comment type="caution">
    <text evidence="2">The sequence shown here is derived from an EMBL/GenBank/DDBJ whole genome shotgun (WGS) entry which is preliminary data.</text>
</comment>
<reference evidence="2" key="1">
    <citation type="submission" date="2023-05" db="EMBL/GenBank/DDBJ databases">
        <title>Nepenthes gracilis genome sequencing.</title>
        <authorList>
            <person name="Fukushima K."/>
        </authorList>
    </citation>
    <scope>NUCLEOTIDE SEQUENCE</scope>
    <source>
        <strain evidence="2">SING2019-196</strain>
    </source>
</reference>
<organism evidence="2 3">
    <name type="scientific">Nepenthes gracilis</name>
    <name type="common">Slender pitcher plant</name>
    <dbReference type="NCBI Taxonomy" id="150966"/>
    <lineage>
        <taxon>Eukaryota</taxon>
        <taxon>Viridiplantae</taxon>
        <taxon>Streptophyta</taxon>
        <taxon>Embryophyta</taxon>
        <taxon>Tracheophyta</taxon>
        <taxon>Spermatophyta</taxon>
        <taxon>Magnoliopsida</taxon>
        <taxon>eudicotyledons</taxon>
        <taxon>Gunneridae</taxon>
        <taxon>Pentapetalae</taxon>
        <taxon>Caryophyllales</taxon>
        <taxon>Nepenthaceae</taxon>
        <taxon>Nepenthes</taxon>
    </lineage>
</organism>
<accession>A0AAD3TDX6</accession>
<feature type="region of interest" description="Disordered" evidence="1">
    <location>
        <begin position="81"/>
        <end position="100"/>
    </location>
</feature>
<name>A0AAD3TDX6_NEPGR</name>
<evidence type="ECO:0000256" key="1">
    <source>
        <dbReference type="SAM" id="MobiDB-lite"/>
    </source>
</evidence>
<proteinExistence type="predicted"/>
<keyword evidence="3" id="KW-1185">Reference proteome</keyword>
<evidence type="ECO:0000313" key="2">
    <source>
        <dbReference type="EMBL" id="GMH28250.1"/>
    </source>
</evidence>
<sequence length="206" mass="21947">MMTIEVPQEDGVAKGAEEGKTAPLGHQPRLAPMRNDGNNRKMVKETLERWENCNSGGSVAANWDSKPHFIEQQQIQEVLGDTSAGNGDADSSIGGDRDATTQFTSMLNTGSLGTNPSSVELPQVEEELRKKSTGSGAEFSSVGRNGDATLLAHDLVSAAGKMRMKTDENECADCQLCPPEDAVRTSDDIDVVDDAIGHKTTALLES</sequence>
<feature type="compositionally biased region" description="Basic and acidic residues" evidence="1">
    <location>
        <begin position="11"/>
        <end position="20"/>
    </location>
</feature>
<evidence type="ECO:0000313" key="3">
    <source>
        <dbReference type="Proteomes" id="UP001279734"/>
    </source>
</evidence>
<dbReference type="EMBL" id="BSYO01000034">
    <property type="protein sequence ID" value="GMH28250.1"/>
    <property type="molecule type" value="Genomic_DNA"/>
</dbReference>
<dbReference type="AlphaFoldDB" id="A0AAD3TDX6"/>
<dbReference type="Proteomes" id="UP001279734">
    <property type="component" value="Unassembled WGS sequence"/>
</dbReference>
<feature type="region of interest" description="Disordered" evidence="1">
    <location>
        <begin position="106"/>
        <end position="143"/>
    </location>
</feature>
<gene>
    <name evidence="2" type="ORF">Nepgr_030093</name>
</gene>
<feature type="compositionally biased region" description="Polar residues" evidence="1">
    <location>
        <begin position="106"/>
        <end position="120"/>
    </location>
</feature>